<evidence type="ECO:0000259" key="3">
    <source>
        <dbReference type="Pfam" id="PF07687"/>
    </source>
</evidence>
<dbReference type="RefSeq" id="WP_241792463.1">
    <property type="nucleotide sequence ID" value="NZ_JALBUU010000004.1"/>
</dbReference>
<dbReference type="InterPro" id="IPR002933">
    <property type="entry name" value="Peptidase_M20"/>
</dbReference>
<gene>
    <name evidence="4" type="ORF">MON41_01670</name>
</gene>
<dbReference type="InterPro" id="IPR017150">
    <property type="entry name" value="Pept_M20_glutamate_carboxypep"/>
</dbReference>
<dbReference type="CDD" id="cd03885">
    <property type="entry name" value="M20_CPDG2"/>
    <property type="match status" value="1"/>
</dbReference>
<name>A0ABS9VZY3_9PROT</name>
<keyword evidence="1" id="KW-0479">Metal-binding</keyword>
<dbReference type="SUPFAM" id="SSF55031">
    <property type="entry name" value="Bacterial exopeptidase dimerisation domain"/>
    <property type="match status" value="1"/>
</dbReference>
<dbReference type="InterPro" id="IPR036264">
    <property type="entry name" value="Bact_exopeptidase_dim_dom"/>
</dbReference>
<dbReference type="Pfam" id="PF07687">
    <property type="entry name" value="M20_dimer"/>
    <property type="match status" value="1"/>
</dbReference>
<dbReference type="InterPro" id="IPR011650">
    <property type="entry name" value="Peptidase_M20_dimer"/>
</dbReference>
<proteinExistence type="predicted"/>
<dbReference type="InterPro" id="IPR050072">
    <property type="entry name" value="Peptidase_M20A"/>
</dbReference>
<evidence type="ECO:0000256" key="2">
    <source>
        <dbReference type="ARBA" id="ARBA00022801"/>
    </source>
</evidence>
<dbReference type="Pfam" id="PF01546">
    <property type="entry name" value="Peptidase_M20"/>
    <property type="match status" value="1"/>
</dbReference>
<accession>A0ABS9VZY3</accession>
<sequence length="392" mass="41130">MRMLDEALSGQHSEAQRALSLPFEAEALLAGLRPWVECESPTFDPAAVNRMMSLAGRDLAILGARIERIPGRMGLSDCIRARFPHPDSDGDGEGGILVLAHLDTVHPVGTLGALPFRLDGNRCFGPGICDMKGGTFIAVQAMAAIVQAGIALRRPVTFLLTGDEEIGSPSTRDLIEAEAARHEVVLVPEPARPDGGVVTGRYAIARFNLRTTGRPSHAGAALSEGRSAIREMCRLVQAVEAMTTEAATFSVGVIRGGQWVNCVTTTCEAEALSMARRQQDLDGAAQRMLGLAGGGEVGVEITRGVTRPVWEPDATGLTLYRVAEALAQRLGFPLPHASAGGGSDGNFTGALGIPTLDGLGVLGGGIHTLEEHLLVDSLVPRARLFAGLLASV</sequence>
<keyword evidence="5" id="KW-1185">Reference proteome</keyword>
<comment type="caution">
    <text evidence="4">The sequence shown here is derived from an EMBL/GenBank/DDBJ whole genome shotgun (WGS) entry which is preliminary data.</text>
</comment>
<evidence type="ECO:0000313" key="5">
    <source>
        <dbReference type="Proteomes" id="UP001201985"/>
    </source>
</evidence>
<organism evidence="4 5">
    <name type="scientific">Teichococcus vastitatis</name>
    <dbReference type="NCBI Taxonomy" id="2307076"/>
    <lineage>
        <taxon>Bacteria</taxon>
        <taxon>Pseudomonadati</taxon>
        <taxon>Pseudomonadota</taxon>
        <taxon>Alphaproteobacteria</taxon>
        <taxon>Acetobacterales</taxon>
        <taxon>Roseomonadaceae</taxon>
        <taxon>Roseomonas</taxon>
    </lineage>
</organism>
<dbReference type="Gene3D" id="3.30.70.360">
    <property type="match status" value="1"/>
</dbReference>
<dbReference type="PANTHER" id="PTHR43808:SF9">
    <property type="entry name" value="BLL0789 PROTEIN"/>
    <property type="match status" value="1"/>
</dbReference>
<dbReference type="SUPFAM" id="SSF53187">
    <property type="entry name" value="Zn-dependent exopeptidases"/>
    <property type="match status" value="1"/>
</dbReference>
<dbReference type="EMBL" id="JALBUU010000004">
    <property type="protein sequence ID" value="MCI0752471.1"/>
    <property type="molecule type" value="Genomic_DNA"/>
</dbReference>
<dbReference type="Gene3D" id="3.40.630.10">
    <property type="entry name" value="Zn peptidases"/>
    <property type="match status" value="1"/>
</dbReference>
<protein>
    <submittedName>
        <fullName evidence="4">M20/M25/M40 family metallo-hydrolase</fullName>
    </submittedName>
</protein>
<dbReference type="Proteomes" id="UP001201985">
    <property type="component" value="Unassembled WGS sequence"/>
</dbReference>
<evidence type="ECO:0000313" key="4">
    <source>
        <dbReference type="EMBL" id="MCI0752471.1"/>
    </source>
</evidence>
<keyword evidence="2" id="KW-0378">Hydrolase</keyword>
<feature type="domain" description="Peptidase M20 dimerisation" evidence="3">
    <location>
        <begin position="200"/>
        <end position="287"/>
    </location>
</feature>
<evidence type="ECO:0000256" key="1">
    <source>
        <dbReference type="ARBA" id="ARBA00022723"/>
    </source>
</evidence>
<dbReference type="PANTHER" id="PTHR43808">
    <property type="entry name" value="ACETYLORNITHINE DEACETYLASE"/>
    <property type="match status" value="1"/>
</dbReference>
<reference evidence="4 5" key="1">
    <citation type="submission" date="2022-03" db="EMBL/GenBank/DDBJ databases">
        <title>Complete genome analysis of Roseomonas KG 17.1 : a prolific producer of plant growth promoters.</title>
        <authorList>
            <person name="Saadouli I."/>
            <person name="Najjari A."/>
            <person name="Mosbah A."/>
            <person name="Ouzari H.I."/>
        </authorList>
    </citation>
    <scope>NUCLEOTIDE SEQUENCE [LARGE SCALE GENOMIC DNA]</scope>
    <source>
        <strain evidence="4 5">KG17-1</strain>
    </source>
</reference>
<dbReference type="PIRSF" id="PIRSF037238">
    <property type="entry name" value="Carboxypeptidase_G2"/>
    <property type="match status" value="1"/>
</dbReference>
<dbReference type="NCBIfam" id="NF005678">
    <property type="entry name" value="PRK07473.1"/>
    <property type="match status" value="1"/>
</dbReference>